<dbReference type="Gene3D" id="3.20.20.100">
    <property type="entry name" value="NADP-dependent oxidoreductase domain"/>
    <property type="match status" value="1"/>
</dbReference>
<dbReference type="PROSITE" id="PS00062">
    <property type="entry name" value="ALDOKETO_REDUCTASE_2"/>
    <property type="match status" value="1"/>
</dbReference>
<comment type="caution">
    <text evidence="16">The sequence shown here is derived from an EMBL/GenBank/DDBJ whole genome shotgun (WGS) entry which is preliminary data.</text>
</comment>
<comment type="pathway">
    <text evidence="2">Lipid metabolism; fatty acid biosynthesis.</text>
</comment>
<feature type="transmembrane region" description="Helical" evidence="14">
    <location>
        <begin position="399"/>
        <end position="421"/>
    </location>
</feature>
<evidence type="ECO:0000256" key="3">
    <source>
        <dbReference type="ARBA" id="ARBA00007905"/>
    </source>
</evidence>
<feature type="transmembrane region" description="Helical" evidence="14">
    <location>
        <begin position="451"/>
        <end position="470"/>
    </location>
</feature>
<comment type="subcellular location">
    <subcellularLocation>
        <location evidence="1">Membrane</location>
        <topology evidence="1">Multi-pass membrane protein</topology>
    </subcellularLocation>
</comment>
<evidence type="ECO:0000256" key="9">
    <source>
        <dbReference type="ARBA" id="ARBA00022989"/>
    </source>
</evidence>
<dbReference type="PANTHER" id="PTHR43827:SF3">
    <property type="entry name" value="NADP-DEPENDENT OXIDOREDUCTASE DOMAIN-CONTAINING PROTEIN"/>
    <property type="match status" value="1"/>
</dbReference>
<comment type="similarity">
    <text evidence="3">Belongs to the aldo/keto reductase family.</text>
</comment>
<dbReference type="Pfam" id="PF00248">
    <property type="entry name" value="Aldo_ket_red"/>
    <property type="match status" value="1"/>
</dbReference>
<protein>
    <recommendedName>
        <fullName evidence="15">NADP-dependent oxidoreductase domain-containing protein</fullName>
    </recommendedName>
</protein>
<dbReference type="GO" id="GO:0009922">
    <property type="term" value="F:fatty acid elongase activity"/>
    <property type="evidence" value="ECO:0007669"/>
    <property type="project" value="InterPro"/>
</dbReference>
<dbReference type="AlphaFoldDB" id="A0AA39LI29"/>
<sequence>MARFGNTRGGYVRMADGYEMPLFGLGTYKITTQKDMDRAVDAALKNGYRLFDTAFAYSNEELLGNSLQRLLPEHNLTQADVFVTTKVPILSGDNKKDRTYEVVCESLKKLQLGAIDLVLVHYPREWSGSDKNPKNQTDRIEVYQALERCKEEGKVRSIGVSNFEIRHLQELLQVCRYRPAVNQCEFHPFCCRRELLEYCRQQEIFFEAFTSLARQDPKLYKNEVVVRIAENHKMDVPHVLLAFALTQHIGVIPKSSNPDRVAENINVVGKKLTLKDRVADRGIDASFLHPSSEMAGLLDIITESPFNYEAARQYTREIQWPAFWISMIYVVVIFSIKAIMTNFKPFELKPALTFWNAWLAVFSIAGSLVTTPALLSAIYSQGLTGSYCHSGAFFEGASGLWSFVFCISKIAELGDTILIVLRKKPLMFLHWYHHVLTLNYGFLSFMENTAFNTWIIWLNFSVHAIMYSYYLTTSFKIRVPAVIARSITFLQILQFVITHLILFHVGYLYLNGTQCDVTGHTYFLCLGMEISYLVLFGNFFYQSYIKNGGKKFKKEQVTKKSD</sequence>
<feature type="transmembrane region" description="Helical" evidence="14">
    <location>
        <begin position="482"/>
        <end position="509"/>
    </location>
</feature>
<evidence type="ECO:0000256" key="13">
    <source>
        <dbReference type="ARBA" id="ARBA00023160"/>
    </source>
</evidence>
<evidence type="ECO:0000256" key="14">
    <source>
        <dbReference type="SAM" id="Phobius"/>
    </source>
</evidence>
<evidence type="ECO:0000313" key="16">
    <source>
        <dbReference type="EMBL" id="KAK0397864.1"/>
    </source>
</evidence>
<keyword evidence="6 14" id="KW-0812">Transmembrane</keyword>
<feature type="transmembrane region" description="Helical" evidence="14">
    <location>
        <begin position="352"/>
        <end position="379"/>
    </location>
</feature>
<dbReference type="GO" id="GO:0016616">
    <property type="term" value="F:oxidoreductase activity, acting on the CH-OH group of donors, NAD or NADP as acceptor"/>
    <property type="evidence" value="ECO:0007669"/>
    <property type="project" value="UniProtKB-ARBA"/>
</dbReference>
<dbReference type="InterPro" id="IPR020471">
    <property type="entry name" value="AKR"/>
</dbReference>
<evidence type="ECO:0000256" key="8">
    <source>
        <dbReference type="ARBA" id="ARBA00022857"/>
    </source>
</evidence>
<evidence type="ECO:0000256" key="7">
    <source>
        <dbReference type="ARBA" id="ARBA00022832"/>
    </source>
</evidence>
<organism evidence="16 17">
    <name type="scientific">Steinernema hermaphroditum</name>
    <dbReference type="NCBI Taxonomy" id="289476"/>
    <lineage>
        <taxon>Eukaryota</taxon>
        <taxon>Metazoa</taxon>
        <taxon>Ecdysozoa</taxon>
        <taxon>Nematoda</taxon>
        <taxon>Chromadorea</taxon>
        <taxon>Rhabditida</taxon>
        <taxon>Tylenchina</taxon>
        <taxon>Panagrolaimomorpha</taxon>
        <taxon>Strongyloidoidea</taxon>
        <taxon>Steinernematidae</taxon>
        <taxon>Steinernema</taxon>
    </lineage>
</organism>
<evidence type="ECO:0000256" key="4">
    <source>
        <dbReference type="ARBA" id="ARBA00022516"/>
    </source>
</evidence>
<feature type="transmembrane region" description="Helical" evidence="14">
    <location>
        <begin position="521"/>
        <end position="541"/>
    </location>
</feature>
<dbReference type="Proteomes" id="UP001175271">
    <property type="component" value="Unassembled WGS sequence"/>
</dbReference>
<dbReference type="FunFam" id="3.20.20.100:FF:000002">
    <property type="entry name" value="2,5-diketo-D-gluconic acid reductase A"/>
    <property type="match status" value="1"/>
</dbReference>
<dbReference type="GO" id="GO:0006633">
    <property type="term" value="P:fatty acid biosynthetic process"/>
    <property type="evidence" value="ECO:0007669"/>
    <property type="project" value="UniProtKB-KW"/>
</dbReference>
<dbReference type="PROSITE" id="PS01188">
    <property type="entry name" value="ELO"/>
    <property type="match status" value="1"/>
</dbReference>
<evidence type="ECO:0000256" key="11">
    <source>
        <dbReference type="ARBA" id="ARBA00023098"/>
    </source>
</evidence>
<accession>A0AA39LI29</accession>
<evidence type="ECO:0000256" key="5">
    <source>
        <dbReference type="ARBA" id="ARBA00022679"/>
    </source>
</evidence>
<keyword evidence="9 14" id="KW-1133">Transmembrane helix</keyword>
<keyword evidence="7" id="KW-0276">Fatty acid metabolism</keyword>
<evidence type="ECO:0000256" key="1">
    <source>
        <dbReference type="ARBA" id="ARBA00004141"/>
    </source>
</evidence>
<dbReference type="InterPro" id="IPR030457">
    <property type="entry name" value="ELO_CS"/>
</dbReference>
<feature type="transmembrane region" description="Helical" evidence="14">
    <location>
        <begin position="322"/>
        <end position="340"/>
    </location>
</feature>
<dbReference type="EMBL" id="JAUCMV010000005">
    <property type="protein sequence ID" value="KAK0397864.1"/>
    <property type="molecule type" value="Genomic_DNA"/>
</dbReference>
<keyword evidence="5" id="KW-0808">Transferase</keyword>
<keyword evidence="8" id="KW-0521">NADP</keyword>
<evidence type="ECO:0000256" key="2">
    <source>
        <dbReference type="ARBA" id="ARBA00005194"/>
    </source>
</evidence>
<evidence type="ECO:0000256" key="6">
    <source>
        <dbReference type="ARBA" id="ARBA00022692"/>
    </source>
</evidence>
<keyword evidence="12 14" id="KW-0472">Membrane</keyword>
<name>A0AA39LI29_9BILA</name>
<dbReference type="InterPro" id="IPR036812">
    <property type="entry name" value="NAD(P)_OxRdtase_dom_sf"/>
</dbReference>
<dbReference type="PANTHER" id="PTHR43827">
    <property type="entry name" value="2,5-DIKETO-D-GLUCONIC ACID REDUCTASE"/>
    <property type="match status" value="1"/>
</dbReference>
<proteinExistence type="inferred from homology"/>
<keyword evidence="4" id="KW-0444">Lipid biosynthesis</keyword>
<reference evidence="16" key="1">
    <citation type="submission" date="2023-06" db="EMBL/GenBank/DDBJ databases">
        <title>Genomic analysis of the entomopathogenic nematode Steinernema hermaphroditum.</title>
        <authorList>
            <person name="Schwarz E.M."/>
            <person name="Heppert J.K."/>
            <person name="Baniya A."/>
            <person name="Schwartz H.T."/>
            <person name="Tan C.-H."/>
            <person name="Antoshechkin I."/>
            <person name="Sternberg P.W."/>
            <person name="Goodrich-Blair H."/>
            <person name="Dillman A.R."/>
        </authorList>
    </citation>
    <scope>NUCLEOTIDE SEQUENCE</scope>
    <source>
        <strain evidence="16">PS9179</strain>
        <tissue evidence="16">Whole animal</tissue>
    </source>
</reference>
<evidence type="ECO:0000259" key="15">
    <source>
        <dbReference type="Pfam" id="PF00248"/>
    </source>
</evidence>
<keyword evidence="17" id="KW-1185">Reference proteome</keyword>
<evidence type="ECO:0000313" key="17">
    <source>
        <dbReference type="Proteomes" id="UP001175271"/>
    </source>
</evidence>
<dbReference type="InterPro" id="IPR023210">
    <property type="entry name" value="NADP_OxRdtase_dom"/>
</dbReference>
<dbReference type="InterPro" id="IPR002076">
    <property type="entry name" value="ELO_fam"/>
</dbReference>
<evidence type="ECO:0000256" key="12">
    <source>
        <dbReference type="ARBA" id="ARBA00023136"/>
    </source>
</evidence>
<dbReference type="Pfam" id="PF01151">
    <property type="entry name" value="ELO"/>
    <property type="match status" value="1"/>
</dbReference>
<keyword evidence="11" id="KW-0443">Lipid metabolism</keyword>
<feature type="domain" description="NADP-dependent oxidoreductase" evidence="15">
    <location>
        <begin position="24"/>
        <end position="273"/>
    </location>
</feature>
<evidence type="ECO:0000256" key="10">
    <source>
        <dbReference type="ARBA" id="ARBA00023002"/>
    </source>
</evidence>
<keyword evidence="10" id="KW-0560">Oxidoreductase</keyword>
<gene>
    <name evidence="16" type="ORF">QR680_002308</name>
</gene>
<dbReference type="InterPro" id="IPR018170">
    <property type="entry name" value="Aldo/ket_reductase_CS"/>
</dbReference>
<dbReference type="PRINTS" id="PR00069">
    <property type="entry name" value="ALDKETRDTASE"/>
</dbReference>
<dbReference type="PROSITE" id="PS00798">
    <property type="entry name" value="ALDOKETO_REDUCTASE_1"/>
    <property type="match status" value="1"/>
</dbReference>
<dbReference type="SUPFAM" id="SSF51430">
    <property type="entry name" value="NAD(P)-linked oxidoreductase"/>
    <property type="match status" value="1"/>
</dbReference>
<dbReference type="GO" id="GO:0016020">
    <property type="term" value="C:membrane"/>
    <property type="evidence" value="ECO:0007669"/>
    <property type="project" value="UniProtKB-SubCell"/>
</dbReference>
<keyword evidence="13" id="KW-0275">Fatty acid biosynthesis</keyword>